<protein>
    <submittedName>
        <fullName evidence="1">Uncharacterized protein</fullName>
    </submittedName>
</protein>
<dbReference type="AlphaFoldDB" id="A0A8K0CBE4"/>
<dbReference type="Proteomes" id="UP000801492">
    <property type="component" value="Unassembled WGS sequence"/>
</dbReference>
<proteinExistence type="predicted"/>
<keyword evidence="2" id="KW-1185">Reference proteome</keyword>
<sequence>MAPLNPDSAIRAATLLQEGRSQQYVANLFGVNQSPDLLDVFGRLAMVQSGLNPIEHLWNYMGNRLQNRRSRIYTINELLEALQEEWENIDPNFVQTLIESMPRRLQAVIRAREILITVLFHLMLSFILHSLNSEIRV</sequence>
<organism evidence="1 2">
    <name type="scientific">Ignelater luminosus</name>
    <name type="common">Cucubano</name>
    <name type="synonym">Pyrophorus luminosus</name>
    <dbReference type="NCBI Taxonomy" id="2038154"/>
    <lineage>
        <taxon>Eukaryota</taxon>
        <taxon>Metazoa</taxon>
        <taxon>Ecdysozoa</taxon>
        <taxon>Arthropoda</taxon>
        <taxon>Hexapoda</taxon>
        <taxon>Insecta</taxon>
        <taxon>Pterygota</taxon>
        <taxon>Neoptera</taxon>
        <taxon>Endopterygota</taxon>
        <taxon>Coleoptera</taxon>
        <taxon>Polyphaga</taxon>
        <taxon>Elateriformia</taxon>
        <taxon>Elateroidea</taxon>
        <taxon>Elateridae</taxon>
        <taxon>Agrypninae</taxon>
        <taxon>Pyrophorini</taxon>
        <taxon>Ignelater</taxon>
    </lineage>
</organism>
<dbReference type="Gene3D" id="3.30.420.10">
    <property type="entry name" value="Ribonuclease H-like superfamily/Ribonuclease H"/>
    <property type="match status" value="1"/>
</dbReference>
<reference evidence="1" key="1">
    <citation type="submission" date="2019-08" db="EMBL/GenBank/DDBJ databases">
        <title>The genome of the North American firefly Photinus pyralis.</title>
        <authorList>
            <consortium name="Photinus pyralis genome working group"/>
            <person name="Fallon T.R."/>
            <person name="Sander Lower S.E."/>
            <person name="Weng J.-K."/>
        </authorList>
    </citation>
    <scope>NUCLEOTIDE SEQUENCE</scope>
    <source>
        <strain evidence="1">TRF0915ILg1</strain>
        <tissue evidence="1">Whole body</tissue>
    </source>
</reference>
<name>A0A8K0CBE4_IGNLU</name>
<evidence type="ECO:0000313" key="1">
    <source>
        <dbReference type="EMBL" id="KAF2881478.1"/>
    </source>
</evidence>
<dbReference type="OrthoDB" id="25402at2759"/>
<dbReference type="GO" id="GO:0003676">
    <property type="term" value="F:nucleic acid binding"/>
    <property type="evidence" value="ECO:0007669"/>
    <property type="project" value="InterPro"/>
</dbReference>
<evidence type="ECO:0000313" key="2">
    <source>
        <dbReference type="Proteomes" id="UP000801492"/>
    </source>
</evidence>
<accession>A0A8K0CBE4</accession>
<dbReference type="EMBL" id="VTPC01090734">
    <property type="protein sequence ID" value="KAF2881478.1"/>
    <property type="molecule type" value="Genomic_DNA"/>
</dbReference>
<dbReference type="InterPro" id="IPR036397">
    <property type="entry name" value="RNaseH_sf"/>
</dbReference>
<gene>
    <name evidence="1" type="ORF">ILUMI_24696</name>
</gene>
<comment type="caution">
    <text evidence="1">The sequence shown here is derived from an EMBL/GenBank/DDBJ whole genome shotgun (WGS) entry which is preliminary data.</text>
</comment>